<evidence type="ECO:0000313" key="1">
    <source>
        <dbReference type="EMBL" id="KAE8347304.1"/>
    </source>
</evidence>
<dbReference type="Gene3D" id="2.80.10.50">
    <property type="match status" value="1"/>
</dbReference>
<reference evidence="1" key="1">
    <citation type="submission" date="2019-04" db="EMBL/GenBank/DDBJ databases">
        <title>Friends and foes A comparative genomics study of 23 Aspergillus species from section Flavi.</title>
        <authorList>
            <consortium name="DOE Joint Genome Institute"/>
            <person name="Kjaerbolling I."/>
            <person name="Vesth T."/>
            <person name="Frisvad J.C."/>
            <person name="Nybo J.L."/>
            <person name="Theobald S."/>
            <person name="Kildgaard S."/>
            <person name="Isbrandt T."/>
            <person name="Kuo A."/>
            <person name="Sato A."/>
            <person name="Lyhne E.K."/>
            <person name="Kogle M.E."/>
            <person name="Wiebenga A."/>
            <person name="Kun R.S."/>
            <person name="Lubbers R.J."/>
            <person name="Makela M.R."/>
            <person name="Barry K."/>
            <person name="Chovatia M."/>
            <person name="Clum A."/>
            <person name="Daum C."/>
            <person name="Haridas S."/>
            <person name="He G."/>
            <person name="LaButti K."/>
            <person name="Lipzen A."/>
            <person name="Mondo S."/>
            <person name="Riley R."/>
            <person name="Salamov A."/>
            <person name="Simmons B.A."/>
            <person name="Magnuson J.K."/>
            <person name="Henrissat B."/>
            <person name="Mortensen U.H."/>
            <person name="Larsen T.O."/>
            <person name="Devries R.P."/>
            <person name="Grigoriev I.V."/>
            <person name="Machida M."/>
            <person name="Baker S.E."/>
            <person name="Andersen M.R."/>
        </authorList>
    </citation>
    <scope>NUCLEOTIDE SEQUENCE</scope>
    <source>
        <strain evidence="1">CBS 117612</strain>
    </source>
</reference>
<accession>A0A5N6YP54</accession>
<gene>
    <name evidence="1" type="ORF">BDV24DRAFT_157598</name>
</gene>
<name>A0A5N6YP54_9EURO</name>
<proteinExistence type="predicted"/>
<sequence>MCDSLREPFPISIGDLYIAKVDGSNLAASRVQAKTGYRDDAAIFTLTDGVLRSGDWILSCAMAEDRALRPKAVYWFRKVEDAAPIRLKLDIDDTWVITSQDGNFIEQDGFVVVPIADSQANERLWARVVE</sequence>
<protein>
    <submittedName>
        <fullName evidence="1">Uncharacterized protein</fullName>
    </submittedName>
</protein>
<dbReference type="EMBL" id="ML737113">
    <property type="protein sequence ID" value="KAE8347304.1"/>
    <property type="molecule type" value="Genomic_DNA"/>
</dbReference>
<dbReference type="OrthoDB" id="3439489at2759"/>
<dbReference type="Proteomes" id="UP000325558">
    <property type="component" value="Unassembled WGS sequence"/>
</dbReference>
<dbReference type="AlphaFoldDB" id="A0A5N6YP54"/>
<organism evidence="1">
    <name type="scientific">Aspergillus arachidicola</name>
    <dbReference type="NCBI Taxonomy" id="656916"/>
    <lineage>
        <taxon>Eukaryota</taxon>
        <taxon>Fungi</taxon>
        <taxon>Dikarya</taxon>
        <taxon>Ascomycota</taxon>
        <taxon>Pezizomycotina</taxon>
        <taxon>Eurotiomycetes</taxon>
        <taxon>Eurotiomycetidae</taxon>
        <taxon>Eurotiales</taxon>
        <taxon>Aspergillaceae</taxon>
        <taxon>Aspergillus</taxon>
        <taxon>Aspergillus subgen. Circumdati</taxon>
    </lineage>
</organism>